<proteinExistence type="predicted"/>
<sequence>MYTRCLLDAADAASKGSKGDAFEGYVENDAALAYMTASQGVVL</sequence>
<comment type="caution">
    <text evidence="1">The sequence shown here is derived from an EMBL/GenBank/DDBJ whole genome shotgun (WGS) entry which is preliminary data.</text>
</comment>
<name>A0ABT9T2U0_9GAMM</name>
<protein>
    <submittedName>
        <fullName evidence="1">Uncharacterized protein</fullName>
    </submittedName>
</protein>
<dbReference type="Proteomes" id="UP001237737">
    <property type="component" value="Unassembled WGS sequence"/>
</dbReference>
<evidence type="ECO:0000313" key="2">
    <source>
        <dbReference type="Proteomes" id="UP001237737"/>
    </source>
</evidence>
<reference evidence="1 2" key="1">
    <citation type="submission" date="2023-07" db="EMBL/GenBank/DDBJ databases">
        <title>Sorghum-associated microbial communities from plants grown in Nebraska, USA.</title>
        <authorList>
            <person name="Schachtman D."/>
        </authorList>
    </citation>
    <scope>NUCLEOTIDE SEQUENCE [LARGE SCALE GENOMIC DNA]</scope>
    <source>
        <strain evidence="1 2">CC60</strain>
    </source>
</reference>
<gene>
    <name evidence="1" type="ORF">J2T07_003781</name>
</gene>
<dbReference type="EMBL" id="JAUSSK010000006">
    <property type="protein sequence ID" value="MDQ0011567.1"/>
    <property type="molecule type" value="Genomic_DNA"/>
</dbReference>
<evidence type="ECO:0000313" key="1">
    <source>
        <dbReference type="EMBL" id="MDQ0011567.1"/>
    </source>
</evidence>
<organism evidence="1 2">
    <name type="scientific">Luteibacter jiangsuensis</name>
    <dbReference type="NCBI Taxonomy" id="637577"/>
    <lineage>
        <taxon>Bacteria</taxon>
        <taxon>Pseudomonadati</taxon>
        <taxon>Pseudomonadota</taxon>
        <taxon>Gammaproteobacteria</taxon>
        <taxon>Lysobacterales</taxon>
        <taxon>Rhodanobacteraceae</taxon>
        <taxon>Luteibacter</taxon>
    </lineage>
</organism>
<keyword evidence="2" id="KW-1185">Reference proteome</keyword>
<accession>A0ABT9T2U0</accession>